<dbReference type="AlphaFoldDB" id="A0A800MRT6"/>
<reference evidence="1 2" key="1">
    <citation type="journal article" date="2020" name="G3 (Bethesda)">
        <title>Whole Genome Sequencing and Comparative Genomics of Two Nematicidal Bacillus Strains Reveals a Wide Range of Possible Virulence Factors.</title>
        <authorList>
            <person name="Susic N."/>
            <person name="Janezic S."/>
            <person name="Rupnik M."/>
            <person name="Geric Stare B."/>
        </authorList>
    </citation>
    <scope>NUCLEOTIDE SEQUENCE [LARGE SCALE GENOMIC DNA]</scope>
    <source>
        <strain evidence="1 2">I-1582</strain>
    </source>
</reference>
<evidence type="ECO:0000313" key="1">
    <source>
        <dbReference type="EMBL" id="KAF0821211.1"/>
    </source>
</evidence>
<gene>
    <name evidence="1" type="ORF">KIS1582_5082</name>
</gene>
<name>A0A800MRT6_CYTFI</name>
<evidence type="ECO:0000313" key="2">
    <source>
        <dbReference type="Proteomes" id="UP000465778"/>
    </source>
</evidence>
<proteinExistence type="predicted"/>
<dbReference type="EMBL" id="VDEM01000147">
    <property type="protein sequence ID" value="KAF0821211.1"/>
    <property type="molecule type" value="Genomic_DNA"/>
</dbReference>
<comment type="caution">
    <text evidence="1">The sequence shown here is derived from an EMBL/GenBank/DDBJ whole genome shotgun (WGS) entry which is preliminary data.</text>
</comment>
<organism evidence="1 2">
    <name type="scientific">Cytobacillus firmus</name>
    <name type="common">Bacillus firmus</name>
    <dbReference type="NCBI Taxonomy" id="1399"/>
    <lineage>
        <taxon>Bacteria</taxon>
        <taxon>Bacillati</taxon>
        <taxon>Bacillota</taxon>
        <taxon>Bacilli</taxon>
        <taxon>Bacillales</taxon>
        <taxon>Bacillaceae</taxon>
        <taxon>Cytobacillus</taxon>
    </lineage>
</organism>
<dbReference type="Proteomes" id="UP000465778">
    <property type="component" value="Unassembled WGS sequence"/>
</dbReference>
<protein>
    <submittedName>
        <fullName evidence="1">Uncharacterized protein</fullName>
    </submittedName>
</protein>
<sequence>MAVLMNGNDSEEEVSLCFEGKSMMVVLPEHSIATNIIR</sequence>
<accession>A0A800MRT6</accession>